<organism evidence="2 3">
    <name type="scientific">Zopfia rhizophila CBS 207.26</name>
    <dbReference type="NCBI Taxonomy" id="1314779"/>
    <lineage>
        <taxon>Eukaryota</taxon>
        <taxon>Fungi</taxon>
        <taxon>Dikarya</taxon>
        <taxon>Ascomycota</taxon>
        <taxon>Pezizomycotina</taxon>
        <taxon>Dothideomycetes</taxon>
        <taxon>Dothideomycetes incertae sedis</taxon>
        <taxon>Zopfiaceae</taxon>
        <taxon>Zopfia</taxon>
    </lineage>
</organism>
<feature type="signal peptide" evidence="1">
    <location>
        <begin position="1"/>
        <end position="17"/>
    </location>
</feature>
<feature type="chain" id="PRO_5025526498" evidence="1">
    <location>
        <begin position="18"/>
        <end position="395"/>
    </location>
</feature>
<protein>
    <submittedName>
        <fullName evidence="2">YVTN repeat-like/Quino protein amine dehydrogenase</fullName>
    </submittedName>
</protein>
<dbReference type="AlphaFoldDB" id="A0A6A6EP17"/>
<name>A0A6A6EP17_9PEZI</name>
<dbReference type="InterPro" id="IPR051200">
    <property type="entry name" value="Host-pathogen_enzymatic-act"/>
</dbReference>
<accession>A0A6A6EP17</accession>
<evidence type="ECO:0000313" key="3">
    <source>
        <dbReference type="Proteomes" id="UP000800200"/>
    </source>
</evidence>
<dbReference type="InterPro" id="IPR011045">
    <property type="entry name" value="N2O_reductase_N"/>
</dbReference>
<reference evidence="2" key="1">
    <citation type="journal article" date="2020" name="Stud. Mycol.">
        <title>101 Dothideomycetes genomes: a test case for predicting lifestyles and emergence of pathogens.</title>
        <authorList>
            <person name="Haridas S."/>
            <person name="Albert R."/>
            <person name="Binder M."/>
            <person name="Bloem J."/>
            <person name="Labutti K."/>
            <person name="Salamov A."/>
            <person name="Andreopoulos B."/>
            <person name="Baker S."/>
            <person name="Barry K."/>
            <person name="Bills G."/>
            <person name="Bluhm B."/>
            <person name="Cannon C."/>
            <person name="Castanera R."/>
            <person name="Culley D."/>
            <person name="Daum C."/>
            <person name="Ezra D."/>
            <person name="Gonzalez J."/>
            <person name="Henrissat B."/>
            <person name="Kuo A."/>
            <person name="Liang C."/>
            <person name="Lipzen A."/>
            <person name="Lutzoni F."/>
            <person name="Magnuson J."/>
            <person name="Mondo S."/>
            <person name="Nolan M."/>
            <person name="Ohm R."/>
            <person name="Pangilinan J."/>
            <person name="Park H.-J."/>
            <person name="Ramirez L."/>
            <person name="Alfaro M."/>
            <person name="Sun H."/>
            <person name="Tritt A."/>
            <person name="Yoshinaga Y."/>
            <person name="Zwiers L.-H."/>
            <person name="Turgeon B."/>
            <person name="Goodwin S."/>
            <person name="Spatafora J."/>
            <person name="Crous P."/>
            <person name="Grigoriev I."/>
        </authorList>
    </citation>
    <scope>NUCLEOTIDE SEQUENCE</scope>
    <source>
        <strain evidence="2">CBS 207.26</strain>
    </source>
</reference>
<proteinExistence type="predicted"/>
<dbReference type="Gene3D" id="2.130.10.10">
    <property type="entry name" value="YVTN repeat-like/Quinoprotein amine dehydrogenase"/>
    <property type="match status" value="2"/>
</dbReference>
<evidence type="ECO:0000313" key="2">
    <source>
        <dbReference type="EMBL" id="KAF2192509.1"/>
    </source>
</evidence>
<dbReference type="SUPFAM" id="SSF50974">
    <property type="entry name" value="Nitrous oxide reductase, N-terminal domain"/>
    <property type="match status" value="1"/>
</dbReference>
<sequence>MKFTTFTLLSSLFQAWAQVQAPAPAGLGAPISSVDRIYTGDQLSNTITVIDSSTETVLGTISLVSERLSDNLNLQYVHSINSHDLGFPRDGKYIVSLSVTSNTGTVVRTSDNSIVSRVYVDRNPHEAFFAVDNRTLWVGTRGVDSIALVDGLNGTNIEKIPSYGGLGKVLFSPDGMTAYGNHIRVPSLGIIDVESRKHIANTTGLAHTFSSDMILLADGKMLCNSHVSRCIISILDMGAETNHPNFRWVESNNLRVRHYGINESTRVYTQPDPEKPPTYVRSILSTDVQPRGLWSNTDNSRLYVVNEHSDTVDVIDLQNGFRVTKTTRVGQEGQTRIYVAGVGLEGSTDHALLSYNNAAQNKTSSALVTIRSVMGLDMFQVIRGNLKLNTIYDRS</sequence>
<keyword evidence="1" id="KW-0732">Signal</keyword>
<dbReference type="PANTHER" id="PTHR47197:SF3">
    <property type="entry name" value="DIHYDRO-HEME D1 DEHYDROGENASE"/>
    <property type="match status" value="1"/>
</dbReference>
<dbReference type="PANTHER" id="PTHR47197">
    <property type="entry name" value="PROTEIN NIRF"/>
    <property type="match status" value="1"/>
</dbReference>
<keyword evidence="3" id="KW-1185">Reference proteome</keyword>
<evidence type="ECO:0000256" key="1">
    <source>
        <dbReference type="SAM" id="SignalP"/>
    </source>
</evidence>
<dbReference type="InterPro" id="IPR015943">
    <property type="entry name" value="WD40/YVTN_repeat-like_dom_sf"/>
</dbReference>
<dbReference type="OrthoDB" id="10044505at2759"/>
<gene>
    <name evidence="2" type="ORF">K469DRAFT_731030</name>
</gene>
<dbReference type="EMBL" id="ML994615">
    <property type="protein sequence ID" value="KAF2192509.1"/>
    <property type="molecule type" value="Genomic_DNA"/>
</dbReference>
<dbReference type="Proteomes" id="UP000800200">
    <property type="component" value="Unassembled WGS sequence"/>
</dbReference>